<dbReference type="Proteomes" id="UP000270296">
    <property type="component" value="Unassembled WGS sequence"/>
</dbReference>
<name>A0A183J213_9BILA</name>
<reference evidence="4" key="1">
    <citation type="submission" date="2016-06" db="UniProtKB">
        <authorList>
            <consortium name="WormBaseParasite"/>
        </authorList>
    </citation>
    <scope>IDENTIFICATION</scope>
</reference>
<evidence type="ECO:0000313" key="4">
    <source>
        <dbReference type="WBParaSite" id="SBAD_0001026201-mRNA-1"/>
    </source>
</evidence>
<evidence type="ECO:0000313" key="2">
    <source>
        <dbReference type="EMBL" id="VDP27156.1"/>
    </source>
</evidence>
<evidence type="ECO:0000313" key="3">
    <source>
        <dbReference type="Proteomes" id="UP000270296"/>
    </source>
</evidence>
<dbReference type="EMBL" id="UZAM01013334">
    <property type="protein sequence ID" value="VDP27156.1"/>
    <property type="molecule type" value="Genomic_DNA"/>
</dbReference>
<gene>
    <name evidence="2" type="ORF">SBAD_LOCUS9911</name>
</gene>
<keyword evidence="1" id="KW-1133">Transmembrane helix</keyword>
<keyword evidence="3" id="KW-1185">Reference proteome</keyword>
<evidence type="ECO:0000256" key="1">
    <source>
        <dbReference type="SAM" id="Phobius"/>
    </source>
</evidence>
<sequence length="382" mass="41691">MVNDFIVKKQGYQQELLAGLFTTNTPSFGGMQAPVDVQEFPTPQQGLVLDLMEKQTQPTDQTLNFPPSESDAQQSGVPILLQKTTVAMTPDSKLPAGFSLNFQHFYTGPISETKLEHPTYTVPEPHPVTPDWTDGKPSRQHFAVPVTPYPKKIYPFPVPFLSPPTGVNRAYAVGYNFTLPSLGAADQEDQATLPLGIITALPRWTNAPPYKAPVPKPNVLTAPVESPKEFVDGSTILVEQPSTKERGEERHEENTKKFGDVSFSDFLENDSTGPTTSMSVGAKAVLASCLSIVVLVIATALVLLYVVKRRNASHGAQSIDDSIPYGFSKSQNLAFSSPDYGSSMYFEQAPSPDEGNTGAAPYIPHPLKWTYTPTYAAPTRYH</sequence>
<dbReference type="AlphaFoldDB" id="A0A183J213"/>
<reference evidence="2 3" key="2">
    <citation type="submission" date="2018-11" db="EMBL/GenBank/DDBJ databases">
        <authorList>
            <consortium name="Pathogen Informatics"/>
        </authorList>
    </citation>
    <scope>NUCLEOTIDE SEQUENCE [LARGE SCALE GENOMIC DNA]</scope>
</reference>
<proteinExistence type="predicted"/>
<organism evidence="4">
    <name type="scientific">Soboliphyme baturini</name>
    <dbReference type="NCBI Taxonomy" id="241478"/>
    <lineage>
        <taxon>Eukaryota</taxon>
        <taxon>Metazoa</taxon>
        <taxon>Ecdysozoa</taxon>
        <taxon>Nematoda</taxon>
        <taxon>Enoplea</taxon>
        <taxon>Dorylaimia</taxon>
        <taxon>Dioctophymatida</taxon>
        <taxon>Dioctophymatoidea</taxon>
        <taxon>Soboliphymatidae</taxon>
        <taxon>Soboliphyme</taxon>
    </lineage>
</organism>
<feature type="transmembrane region" description="Helical" evidence="1">
    <location>
        <begin position="284"/>
        <end position="307"/>
    </location>
</feature>
<keyword evidence="1" id="KW-0472">Membrane</keyword>
<protein>
    <submittedName>
        <fullName evidence="4">Mucin 1, cell surface associated</fullName>
    </submittedName>
</protein>
<accession>A0A183J213</accession>
<keyword evidence="1" id="KW-0812">Transmembrane</keyword>
<dbReference type="WBParaSite" id="SBAD_0001026201-mRNA-1">
    <property type="protein sequence ID" value="SBAD_0001026201-mRNA-1"/>
    <property type="gene ID" value="SBAD_0001026201"/>
</dbReference>